<comment type="caution">
    <text evidence="3">The sequence shown here is derived from an EMBL/GenBank/DDBJ whole genome shotgun (WGS) entry which is preliminary data.</text>
</comment>
<keyword evidence="2" id="KW-0812">Transmembrane</keyword>
<dbReference type="Proteomes" id="UP000283543">
    <property type="component" value="Unassembled WGS sequence"/>
</dbReference>
<evidence type="ECO:0000256" key="1">
    <source>
        <dbReference type="SAM" id="MobiDB-lite"/>
    </source>
</evidence>
<keyword evidence="2" id="KW-0472">Membrane</keyword>
<keyword evidence="2" id="KW-1133">Transmembrane helix</keyword>
<reference evidence="3 4" key="1">
    <citation type="submission" date="2018-08" db="EMBL/GenBank/DDBJ databases">
        <title>Aphanomyces genome sequencing and annotation.</title>
        <authorList>
            <person name="Minardi D."/>
            <person name="Oidtmann B."/>
            <person name="Van Der Giezen M."/>
            <person name="Studholme D.J."/>
        </authorList>
    </citation>
    <scope>NUCLEOTIDE SEQUENCE [LARGE SCALE GENOMIC DNA]</scope>
    <source>
        <strain evidence="3 4">Si</strain>
    </source>
</reference>
<gene>
    <name evidence="3" type="ORF">DYB34_008725</name>
</gene>
<evidence type="ECO:0000256" key="2">
    <source>
        <dbReference type="SAM" id="Phobius"/>
    </source>
</evidence>
<proteinExistence type="predicted"/>
<dbReference type="AlphaFoldDB" id="A0A418C9X6"/>
<organism evidence="3 4">
    <name type="scientific">Aphanomyces astaci</name>
    <name type="common">Crayfish plague agent</name>
    <dbReference type="NCBI Taxonomy" id="112090"/>
    <lineage>
        <taxon>Eukaryota</taxon>
        <taxon>Sar</taxon>
        <taxon>Stramenopiles</taxon>
        <taxon>Oomycota</taxon>
        <taxon>Saprolegniomycetes</taxon>
        <taxon>Saprolegniales</taxon>
        <taxon>Verrucalvaceae</taxon>
        <taxon>Aphanomyces</taxon>
    </lineage>
</organism>
<sequence length="136" mass="14463">MTSTSSSISGGVNGGVEYLLLTAYGIVIIALLGCGLWNLLQQHRPTTTNVSILPGQHHVMDLWTEHGLMWTCSVCGHDNMCPERTPPPLPYFRGGQQQHDPSTLCLMCGSPSRPGSASVQTAPSPTSTTPQMLSAS</sequence>
<protein>
    <submittedName>
        <fullName evidence="3">Uncharacterized protein</fullName>
    </submittedName>
</protein>
<name>A0A418C9X6_APHAT</name>
<feature type="region of interest" description="Disordered" evidence="1">
    <location>
        <begin position="109"/>
        <end position="136"/>
    </location>
</feature>
<accession>A0A418C9X6</accession>
<dbReference type="EMBL" id="QUTB01003014">
    <property type="protein sequence ID" value="RHY70101.1"/>
    <property type="molecule type" value="Genomic_DNA"/>
</dbReference>
<feature type="transmembrane region" description="Helical" evidence="2">
    <location>
        <begin position="20"/>
        <end position="40"/>
    </location>
</feature>
<evidence type="ECO:0000313" key="3">
    <source>
        <dbReference type="EMBL" id="RHY70101.1"/>
    </source>
</evidence>
<evidence type="ECO:0000313" key="4">
    <source>
        <dbReference type="Proteomes" id="UP000283543"/>
    </source>
</evidence>
<feature type="compositionally biased region" description="Low complexity" evidence="1">
    <location>
        <begin position="116"/>
        <end position="136"/>
    </location>
</feature>